<name>A0ABV8L7Q9_9NOCA</name>
<feature type="transmembrane region" description="Helical" evidence="1">
    <location>
        <begin position="47"/>
        <end position="66"/>
    </location>
</feature>
<reference evidence="3" key="1">
    <citation type="journal article" date="2019" name="Int. J. Syst. Evol. Microbiol.">
        <title>The Global Catalogue of Microorganisms (GCM) 10K type strain sequencing project: providing services to taxonomists for standard genome sequencing and annotation.</title>
        <authorList>
            <consortium name="The Broad Institute Genomics Platform"/>
            <consortium name="The Broad Institute Genome Sequencing Center for Infectious Disease"/>
            <person name="Wu L."/>
            <person name="Ma J."/>
        </authorList>
    </citation>
    <scope>NUCLEOTIDE SEQUENCE [LARGE SCALE GENOMIC DNA]</scope>
    <source>
        <strain evidence="3">CGMCC 4.7204</strain>
    </source>
</reference>
<comment type="caution">
    <text evidence="2">The sequence shown here is derived from an EMBL/GenBank/DDBJ whole genome shotgun (WGS) entry which is preliminary data.</text>
</comment>
<keyword evidence="3" id="KW-1185">Reference proteome</keyword>
<feature type="transmembrane region" description="Helical" evidence="1">
    <location>
        <begin position="20"/>
        <end position="41"/>
    </location>
</feature>
<dbReference type="InterPro" id="IPR010645">
    <property type="entry name" value="MFS_4"/>
</dbReference>
<keyword evidence="1" id="KW-0472">Membrane</keyword>
<gene>
    <name evidence="2" type="ORF">ACFOW8_18000</name>
</gene>
<evidence type="ECO:0000256" key="1">
    <source>
        <dbReference type="SAM" id="Phobius"/>
    </source>
</evidence>
<accession>A0ABV8L7Q9</accession>
<sequence length="84" mass="7901">MGGPTIVRAAAPAAPRLAGALATTALNLGAVLGPVAAGLVVDAAGTPVAALWCAGAAAALAAAIVLGDRGRPARVTAAIRVDTH</sequence>
<dbReference type="RefSeq" id="WP_378551781.1">
    <property type="nucleotide sequence ID" value="NZ_JBHSBA010000007.1"/>
</dbReference>
<protein>
    <submittedName>
        <fullName evidence="2">YbfB/YjiJ family MFS transporter</fullName>
    </submittedName>
</protein>
<keyword evidence="1" id="KW-0812">Transmembrane</keyword>
<dbReference type="InterPro" id="IPR036259">
    <property type="entry name" value="MFS_trans_sf"/>
</dbReference>
<proteinExistence type="predicted"/>
<keyword evidence="1" id="KW-1133">Transmembrane helix</keyword>
<dbReference type="SUPFAM" id="SSF103473">
    <property type="entry name" value="MFS general substrate transporter"/>
    <property type="match status" value="1"/>
</dbReference>
<organism evidence="2 3">
    <name type="scientific">Nocardia rhizosphaerae</name>
    <dbReference type="NCBI Taxonomy" id="1691571"/>
    <lineage>
        <taxon>Bacteria</taxon>
        <taxon>Bacillati</taxon>
        <taxon>Actinomycetota</taxon>
        <taxon>Actinomycetes</taxon>
        <taxon>Mycobacteriales</taxon>
        <taxon>Nocardiaceae</taxon>
        <taxon>Nocardia</taxon>
    </lineage>
</organism>
<evidence type="ECO:0000313" key="2">
    <source>
        <dbReference type="EMBL" id="MFC4126832.1"/>
    </source>
</evidence>
<dbReference type="EMBL" id="JBHSBA010000007">
    <property type="protein sequence ID" value="MFC4126832.1"/>
    <property type="molecule type" value="Genomic_DNA"/>
</dbReference>
<dbReference type="Pfam" id="PF06779">
    <property type="entry name" value="MFS_4"/>
    <property type="match status" value="1"/>
</dbReference>
<dbReference type="Proteomes" id="UP001595767">
    <property type="component" value="Unassembled WGS sequence"/>
</dbReference>
<evidence type="ECO:0000313" key="3">
    <source>
        <dbReference type="Proteomes" id="UP001595767"/>
    </source>
</evidence>